<dbReference type="GO" id="GO:0003677">
    <property type="term" value="F:DNA binding"/>
    <property type="evidence" value="ECO:0007669"/>
    <property type="project" value="InterPro"/>
</dbReference>
<dbReference type="Gene3D" id="1.10.443.10">
    <property type="entry name" value="Intergrase catalytic core"/>
    <property type="match status" value="1"/>
</dbReference>
<evidence type="ECO:0008006" key="4">
    <source>
        <dbReference type="Google" id="ProtNLM"/>
    </source>
</evidence>
<dbReference type="EMBL" id="ML210544">
    <property type="protein sequence ID" value="TFK17247.1"/>
    <property type="molecule type" value="Genomic_DNA"/>
</dbReference>
<dbReference type="AlphaFoldDB" id="A0A5C3KBW7"/>
<keyword evidence="1" id="KW-0233">DNA recombination</keyword>
<dbReference type="PANTHER" id="PTHR34605:SF4">
    <property type="entry name" value="DNA ADENINE METHYLTRANSFERASE"/>
    <property type="match status" value="1"/>
</dbReference>
<reference evidence="2 3" key="1">
    <citation type="journal article" date="2019" name="Nat. Ecol. Evol.">
        <title>Megaphylogeny resolves global patterns of mushroom evolution.</title>
        <authorList>
            <person name="Varga T."/>
            <person name="Krizsan K."/>
            <person name="Foldi C."/>
            <person name="Dima B."/>
            <person name="Sanchez-Garcia M."/>
            <person name="Sanchez-Ramirez S."/>
            <person name="Szollosi G.J."/>
            <person name="Szarkandi J.G."/>
            <person name="Papp V."/>
            <person name="Albert L."/>
            <person name="Andreopoulos W."/>
            <person name="Angelini C."/>
            <person name="Antonin V."/>
            <person name="Barry K.W."/>
            <person name="Bougher N.L."/>
            <person name="Buchanan P."/>
            <person name="Buyck B."/>
            <person name="Bense V."/>
            <person name="Catcheside P."/>
            <person name="Chovatia M."/>
            <person name="Cooper J."/>
            <person name="Damon W."/>
            <person name="Desjardin D."/>
            <person name="Finy P."/>
            <person name="Geml J."/>
            <person name="Haridas S."/>
            <person name="Hughes K."/>
            <person name="Justo A."/>
            <person name="Karasinski D."/>
            <person name="Kautmanova I."/>
            <person name="Kiss B."/>
            <person name="Kocsube S."/>
            <person name="Kotiranta H."/>
            <person name="LaButti K.M."/>
            <person name="Lechner B.E."/>
            <person name="Liimatainen K."/>
            <person name="Lipzen A."/>
            <person name="Lukacs Z."/>
            <person name="Mihaltcheva S."/>
            <person name="Morgado L.N."/>
            <person name="Niskanen T."/>
            <person name="Noordeloos M.E."/>
            <person name="Ohm R.A."/>
            <person name="Ortiz-Santana B."/>
            <person name="Ovrebo C."/>
            <person name="Racz N."/>
            <person name="Riley R."/>
            <person name="Savchenko A."/>
            <person name="Shiryaev A."/>
            <person name="Soop K."/>
            <person name="Spirin V."/>
            <person name="Szebenyi C."/>
            <person name="Tomsovsky M."/>
            <person name="Tulloss R.E."/>
            <person name="Uehling J."/>
            <person name="Grigoriev I.V."/>
            <person name="Vagvolgyi C."/>
            <person name="Papp T."/>
            <person name="Martin F.M."/>
            <person name="Miettinen O."/>
            <person name="Hibbett D.S."/>
            <person name="Nagy L.G."/>
        </authorList>
    </citation>
    <scope>NUCLEOTIDE SEQUENCE [LARGE SCALE GENOMIC DNA]</scope>
    <source>
        <strain evidence="2 3">CBS 121175</strain>
    </source>
</reference>
<dbReference type="PANTHER" id="PTHR34605">
    <property type="entry name" value="PHAGE_INTEGRASE DOMAIN-CONTAINING PROTEIN"/>
    <property type="match status" value="1"/>
</dbReference>
<evidence type="ECO:0000256" key="1">
    <source>
        <dbReference type="ARBA" id="ARBA00023172"/>
    </source>
</evidence>
<dbReference type="InterPro" id="IPR052925">
    <property type="entry name" value="Phage_Integrase-like_Recomb"/>
</dbReference>
<dbReference type="OrthoDB" id="2678913at2759"/>
<keyword evidence="3" id="KW-1185">Reference proteome</keyword>
<organism evidence="2 3">
    <name type="scientific">Coprinopsis marcescibilis</name>
    <name type="common">Agaric fungus</name>
    <name type="synonym">Psathyrella marcescibilis</name>
    <dbReference type="NCBI Taxonomy" id="230819"/>
    <lineage>
        <taxon>Eukaryota</taxon>
        <taxon>Fungi</taxon>
        <taxon>Dikarya</taxon>
        <taxon>Basidiomycota</taxon>
        <taxon>Agaricomycotina</taxon>
        <taxon>Agaricomycetes</taxon>
        <taxon>Agaricomycetidae</taxon>
        <taxon>Agaricales</taxon>
        <taxon>Agaricineae</taxon>
        <taxon>Psathyrellaceae</taxon>
        <taxon>Coprinopsis</taxon>
    </lineage>
</organism>
<sequence length="232" mass="26213">MRAPRFATTPMVSEHGIFYMTKKRDPWTVEHITKLKQHLNLTDPLHVAAFACLTTAFYGCARLGEFTTRTLKAFNPTLHVKPLDVRKEVDQGQQHSMVFHLPRTKALPAGEDVSWAKQYGETDPDAAFQAHLDANQPPQMGPLFAYTMNRAKTCHKPLTKAKFLEVMHSAATRAGLEPLKGHGIHIGSTLEYLLHGIPFDIMKERQILAPYMQAQSAVHQDFVHIVMPPLRR</sequence>
<dbReference type="InterPro" id="IPR013762">
    <property type="entry name" value="Integrase-like_cat_sf"/>
</dbReference>
<dbReference type="SUPFAM" id="SSF56349">
    <property type="entry name" value="DNA breaking-rejoining enzymes"/>
    <property type="match status" value="1"/>
</dbReference>
<gene>
    <name evidence="2" type="ORF">FA15DRAFT_683580</name>
</gene>
<protein>
    <recommendedName>
        <fullName evidence="4">Tyr recombinase domain-containing protein</fullName>
    </recommendedName>
</protein>
<name>A0A5C3KBW7_COPMA</name>
<dbReference type="Proteomes" id="UP000307440">
    <property type="component" value="Unassembled WGS sequence"/>
</dbReference>
<accession>A0A5C3KBW7</accession>
<dbReference type="GO" id="GO:0015074">
    <property type="term" value="P:DNA integration"/>
    <property type="evidence" value="ECO:0007669"/>
    <property type="project" value="InterPro"/>
</dbReference>
<proteinExistence type="predicted"/>
<dbReference type="GO" id="GO:0006310">
    <property type="term" value="P:DNA recombination"/>
    <property type="evidence" value="ECO:0007669"/>
    <property type="project" value="UniProtKB-KW"/>
</dbReference>
<evidence type="ECO:0000313" key="3">
    <source>
        <dbReference type="Proteomes" id="UP000307440"/>
    </source>
</evidence>
<evidence type="ECO:0000313" key="2">
    <source>
        <dbReference type="EMBL" id="TFK17247.1"/>
    </source>
</evidence>
<dbReference type="STRING" id="230819.A0A5C3KBW7"/>
<dbReference type="InterPro" id="IPR011010">
    <property type="entry name" value="DNA_brk_join_enz"/>
</dbReference>